<dbReference type="RefSeq" id="WP_060544260.1">
    <property type="nucleotide sequence ID" value="NZ_CP013195.1"/>
</dbReference>
<protein>
    <recommendedName>
        <fullName evidence="4">DUF4270 domain-containing protein</fullName>
    </recommendedName>
</protein>
<evidence type="ECO:0000256" key="1">
    <source>
        <dbReference type="SAM" id="SignalP"/>
    </source>
</evidence>
<proteinExistence type="predicted"/>
<gene>
    <name evidence="2" type="ORF">AS203_05155</name>
</gene>
<dbReference type="Pfam" id="PF14092">
    <property type="entry name" value="DUF4270"/>
    <property type="match status" value="1"/>
</dbReference>
<feature type="chain" id="PRO_5006601948" description="DUF4270 domain-containing protein" evidence="1">
    <location>
        <begin position="21"/>
        <end position="493"/>
    </location>
</feature>
<reference evidence="3" key="1">
    <citation type="submission" date="2015-11" db="EMBL/GenBank/DDBJ databases">
        <authorList>
            <person name="Holder M.E."/>
            <person name="Ajami N.J."/>
            <person name="Petrosino J.F."/>
        </authorList>
    </citation>
    <scope>NUCLEOTIDE SEQUENCE [LARGE SCALE GENOMIC DNA]</scope>
    <source>
        <strain evidence="3">F0113</strain>
    </source>
</reference>
<dbReference type="KEGG" id="peo:AS203_05155"/>
<keyword evidence="3" id="KW-1185">Reference proteome</keyword>
<accession>A0A0S2KJP4</accession>
<dbReference type="eggNOG" id="ENOG502ZBIE">
    <property type="taxonomic scope" value="Bacteria"/>
</dbReference>
<dbReference type="PROSITE" id="PS51257">
    <property type="entry name" value="PROKAR_LIPOPROTEIN"/>
    <property type="match status" value="1"/>
</dbReference>
<dbReference type="OrthoDB" id="1110209at2"/>
<dbReference type="Proteomes" id="UP000056252">
    <property type="component" value="Chromosome"/>
</dbReference>
<evidence type="ECO:0000313" key="3">
    <source>
        <dbReference type="Proteomes" id="UP000056252"/>
    </source>
</evidence>
<feature type="signal peptide" evidence="1">
    <location>
        <begin position="1"/>
        <end position="20"/>
    </location>
</feature>
<keyword evidence="1" id="KW-0732">Signal</keyword>
<evidence type="ECO:0000313" key="2">
    <source>
        <dbReference type="EMBL" id="ALO48541.1"/>
    </source>
</evidence>
<organism evidence="2 3">
    <name type="scientific">Hoylesella enoeca</name>
    <dbReference type="NCBI Taxonomy" id="76123"/>
    <lineage>
        <taxon>Bacteria</taxon>
        <taxon>Pseudomonadati</taxon>
        <taxon>Bacteroidota</taxon>
        <taxon>Bacteroidia</taxon>
        <taxon>Bacteroidales</taxon>
        <taxon>Prevotellaceae</taxon>
        <taxon>Hoylesella</taxon>
    </lineage>
</organism>
<dbReference type="STRING" id="76123.AS203_05155"/>
<dbReference type="EMBL" id="CP013195">
    <property type="protein sequence ID" value="ALO48541.1"/>
    <property type="molecule type" value="Genomic_DNA"/>
</dbReference>
<dbReference type="AlphaFoldDB" id="A0A0S2KJP4"/>
<sequence length="493" mass="55361">MKLQLLGGLLIAILALSSCDDTTNDIGSSLTNNIDKLEITTDTFTISTRSISADSVLARNSTAYLGKIRDPETGDYVTGDCMIQFHTLEDYTQNFPIRDSVASKLNGEIIADSCDIRLFYRSFYGDSLAAMKLTAYEMGKPMEEDVKYYSNFDPSKEGYLRTNGLQVDQTYTLTDLSVNPKERNSKKYSHNVRIRLDKEYTDKDGTVYNNYGTYVMRSYYKNPANFRNSYRFIHNVVPGFFLKSQSGLGSMAYITNSQLNIYIRYKTTVKSKDRKRDSLVIASGIASFAGTEEVLQKTTVTNDHNILPKLVADNTCTYLKTPAGIFTEITIPVEQILSKHKNDTINSAKVVLTRINNSVQSDYALKAPTTLLIIPKDSLYSFFENDRITNNKNSFLATYDKGTSYNYNTYTFNNISGLISAMNRSDKKSANWNKAVIIPVNTTYVTSKNAMGNDVNILTRIVHDMSMTSTRLVGGSHNTNAPVTIQVIYSKFK</sequence>
<dbReference type="InterPro" id="IPR025366">
    <property type="entry name" value="DUF4270"/>
</dbReference>
<evidence type="ECO:0008006" key="4">
    <source>
        <dbReference type="Google" id="ProtNLM"/>
    </source>
</evidence>
<name>A0A0S2KJP4_9BACT</name>